<protein>
    <submittedName>
        <fullName evidence="1">Uncharacterized protein</fullName>
    </submittedName>
</protein>
<evidence type="ECO:0000313" key="2">
    <source>
        <dbReference type="Proteomes" id="UP000265140"/>
    </source>
</evidence>
<dbReference type="Pfam" id="PF00022">
    <property type="entry name" value="Actin"/>
    <property type="match status" value="1"/>
</dbReference>
<reference evidence="1" key="4">
    <citation type="submission" date="2025-09" db="UniProtKB">
        <authorList>
            <consortium name="Ensembl"/>
        </authorList>
    </citation>
    <scope>IDENTIFICATION</scope>
</reference>
<dbReference type="Gene3D" id="3.30.420.40">
    <property type="match status" value="2"/>
</dbReference>
<organism evidence="1 2">
    <name type="scientific">Esox lucius</name>
    <name type="common">Northern pike</name>
    <dbReference type="NCBI Taxonomy" id="8010"/>
    <lineage>
        <taxon>Eukaryota</taxon>
        <taxon>Metazoa</taxon>
        <taxon>Chordata</taxon>
        <taxon>Craniata</taxon>
        <taxon>Vertebrata</taxon>
        <taxon>Euteleostomi</taxon>
        <taxon>Actinopterygii</taxon>
        <taxon>Neopterygii</taxon>
        <taxon>Teleostei</taxon>
        <taxon>Protacanthopterygii</taxon>
        <taxon>Esociformes</taxon>
        <taxon>Esocidae</taxon>
        <taxon>Esox</taxon>
    </lineage>
</organism>
<dbReference type="InterPro" id="IPR043129">
    <property type="entry name" value="ATPase_NBD"/>
</dbReference>
<sequence>MSAGITPIQEGLIYTEMSFSPSAVVIDNGTDQIRSKSNKGNLYFGGEVWGKRDNLSVIHPMERGKVVSWADMEATWSYVFNTHVKNPSGESPVLLTEFPLTTRLDRERTCRTMFEALDVPALFMAPQSVLALMSSGRISGCVADCGYDVTHTVPHPLSDLTGNTR</sequence>
<dbReference type="Proteomes" id="UP000265140">
    <property type="component" value="Chromosome 1"/>
</dbReference>
<reference evidence="2" key="1">
    <citation type="journal article" date="2014" name="PLoS ONE">
        <title>The genome and linkage map of the northern pike (Esox lucius): conserved synteny revealed between the salmonid sister group and the Neoteleostei.</title>
        <authorList>
            <person name="Rondeau E.B."/>
            <person name="Minkley D.R."/>
            <person name="Leong J.S."/>
            <person name="Messmer A.M."/>
            <person name="Jantzen J.R."/>
            <person name="von Schalburg K.R."/>
            <person name="Lemon C."/>
            <person name="Bird N.H."/>
            <person name="Koop B.F."/>
        </authorList>
    </citation>
    <scope>NUCLEOTIDE SEQUENCE</scope>
</reference>
<dbReference type="Ensembl" id="ENSELUT00000078763.2">
    <property type="protein sequence ID" value="ENSELUP00000062989.1"/>
    <property type="gene ID" value="ENSELUG00000030770.2"/>
</dbReference>
<name>A0A6Q2YAJ9_ESOLU</name>
<dbReference type="FunFam" id="3.30.420.40:FF:000502">
    <property type="entry name" value="Actin-Related Proteins"/>
    <property type="match status" value="1"/>
</dbReference>
<proteinExistence type="predicted"/>
<dbReference type="GeneTree" id="ENSGT00940000170518"/>
<dbReference type="InterPro" id="IPR004000">
    <property type="entry name" value="Actin"/>
</dbReference>
<evidence type="ECO:0000313" key="1">
    <source>
        <dbReference type="Ensembl" id="ENSELUP00000062989.1"/>
    </source>
</evidence>
<dbReference type="PRINTS" id="PR00190">
    <property type="entry name" value="ACTIN"/>
</dbReference>
<dbReference type="Bgee" id="ENSELUG00000030770">
    <property type="expression patterns" value="Expressed in stomach and 8 other cell types or tissues"/>
</dbReference>
<dbReference type="InParanoid" id="A0A6Q2YAJ9"/>
<reference evidence="1" key="2">
    <citation type="submission" date="2020-02" db="EMBL/GenBank/DDBJ databases">
        <title>Esox lucius (northern pike) genome, fEsoLuc1, primary haplotype.</title>
        <authorList>
            <person name="Myers G."/>
            <person name="Karagic N."/>
            <person name="Meyer A."/>
            <person name="Pippel M."/>
            <person name="Reichard M."/>
            <person name="Winkler S."/>
            <person name="Tracey A."/>
            <person name="Sims Y."/>
            <person name="Howe K."/>
            <person name="Rhie A."/>
            <person name="Formenti G."/>
            <person name="Durbin R."/>
            <person name="Fedrigo O."/>
            <person name="Jarvis E.D."/>
        </authorList>
    </citation>
    <scope>NUCLEOTIDE SEQUENCE [LARGE SCALE GENOMIC DNA]</scope>
</reference>
<keyword evidence="2" id="KW-1185">Reference proteome</keyword>
<dbReference type="SUPFAM" id="SSF53067">
    <property type="entry name" value="Actin-like ATPase domain"/>
    <property type="match status" value="1"/>
</dbReference>
<dbReference type="PANTHER" id="PTHR11937">
    <property type="entry name" value="ACTIN"/>
    <property type="match status" value="1"/>
</dbReference>
<reference evidence="1" key="3">
    <citation type="submission" date="2025-08" db="UniProtKB">
        <authorList>
            <consortium name="Ensembl"/>
        </authorList>
    </citation>
    <scope>IDENTIFICATION</scope>
</reference>
<accession>A0A6Q2YAJ9</accession>
<dbReference type="AlphaFoldDB" id="A0A6Q2YAJ9"/>